<keyword evidence="3" id="KW-1185">Reference proteome</keyword>
<feature type="non-terminal residue" evidence="2">
    <location>
        <position position="1"/>
    </location>
</feature>
<dbReference type="Proteomes" id="UP000298030">
    <property type="component" value="Unassembled WGS sequence"/>
</dbReference>
<evidence type="ECO:0000313" key="3">
    <source>
        <dbReference type="Proteomes" id="UP000298030"/>
    </source>
</evidence>
<proteinExistence type="predicted"/>
<dbReference type="EMBL" id="QPFP01000372">
    <property type="protein sequence ID" value="TEB14977.1"/>
    <property type="molecule type" value="Genomic_DNA"/>
</dbReference>
<name>A0A4Y7S1K6_COPMI</name>
<reference evidence="2 3" key="1">
    <citation type="journal article" date="2019" name="Nat. Ecol. Evol.">
        <title>Megaphylogeny resolves global patterns of mushroom evolution.</title>
        <authorList>
            <person name="Varga T."/>
            <person name="Krizsan K."/>
            <person name="Foldi C."/>
            <person name="Dima B."/>
            <person name="Sanchez-Garcia M."/>
            <person name="Sanchez-Ramirez S."/>
            <person name="Szollosi G.J."/>
            <person name="Szarkandi J.G."/>
            <person name="Papp V."/>
            <person name="Albert L."/>
            <person name="Andreopoulos W."/>
            <person name="Angelini C."/>
            <person name="Antonin V."/>
            <person name="Barry K.W."/>
            <person name="Bougher N.L."/>
            <person name="Buchanan P."/>
            <person name="Buyck B."/>
            <person name="Bense V."/>
            <person name="Catcheside P."/>
            <person name="Chovatia M."/>
            <person name="Cooper J."/>
            <person name="Damon W."/>
            <person name="Desjardin D."/>
            <person name="Finy P."/>
            <person name="Geml J."/>
            <person name="Haridas S."/>
            <person name="Hughes K."/>
            <person name="Justo A."/>
            <person name="Karasinski D."/>
            <person name="Kautmanova I."/>
            <person name="Kiss B."/>
            <person name="Kocsube S."/>
            <person name="Kotiranta H."/>
            <person name="LaButti K.M."/>
            <person name="Lechner B.E."/>
            <person name="Liimatainen K."/>
            <person name="Lipzen A."/>
            <person name="Lukacs Z."/>
            <person name="Mihaltcheva S."/>
            <person name="Morgado L.N."/>
            <person name="Niskanen T."/>
            <person name="Noordeloos M.E."/>
            <person name="Ohm R.A."/>
            <person name="Ortiz-Santana B."/>
            <person name="Ovrebo C."/>
            <person name="Racz N."/>
            <person name="Riley R."/>
            <person name="Savchenko A."/>
            <person name="Shiryaev A."/>
            <person name="Soop K."/>
            <person name="Spirin V."/>
            <person name="Szebenyi C."/>
            <person name="Tomsovsky M."/>
            <person name="Tulloss R.E."/>
            <person name="Uehling J."/>
            <person name="Grigoriev I.V."/>
            <person name="Vagvolgyi C."/>
            <person name="Papp T."/>
            <person name="Martin F.M."/>
            <person name="Miettinen O."/>
            <person name="Hibbett D.S."/>
            <person name="Nagy L.G."/>
        </authorList>
    </citation>
    <scope>NUCLEOTIDE SEQUENCE [LARGE SCALE GENOMIC DNA]</scope>
    <source>
        <strain evidence="2 3">FP101781</strain>
    </source>
</reference>
<evidence type="ECO:0000313" key="2">
    <source>
        <dbReference type="EMBL" id="TEB14977.1"/>
    </source>
</evidence>
<gene>
    <name evidence="2" type="ORF">FA13DRAFT_1651520</name>
</gene>
<accession>A0A4Y7S1K6</accession>
<comment type="caution">
    <text evidence="2">The sequence shown here is derived from an EMBL/GenBank/DDBJ whole genome shotgun (WGS) entry which is preliminary data.</text>
</comment>
<dbReference type="AlphaFoldDB" id="A0A4Y7S1K6"/>
<protein>
    <submittedName>
        <fullName evidence="2">Uncharacterized protein</fullName>
    </submittedName>
</protein>
<dbReference type="OrthoDB" id="2420454at2759"/>
<evidence type="ECO:0000256" key="1">
    <source>
        <dbReference type="SAM" id="MobiDB-lite"/>
    </source>
</evidence>
<feature type="region of interest" description="Disordered" evidence="1">
    <location>
        <begin position="26"/>
        <end position="54"/>
    </location>
</feature>
<sequence length="54" mass="5723">IGVFRRGEEQPTAVGGYAHVFVGSKSRKSTSMTTGTREGLSKSLAPSLRLATKL</sequence>
<organism evidence="2 3">
    <name type="scientific">Coprinellus micaceus</name>
    <name type="common">Glistening ink-cap mushroom</name>
    <name type="synonym">Coprinus micaceus</name>
    <dbReference type="NCBI Taxonomy" id="71717"/>
    <lineage>
        <taxon>Eukaryota</taxon>
        <taxon>Fungi</taxon>
        <taxon>Dikarya</taxon>
        <taxon>Basidiomycota</taxon>
        <taxon>Agaricomycotina</taxon>
        <taxon>Agaricomycetes</taxon>
        <taxon>Agaricomycetidae</taxon>
        <taxon>Agaricales</taxon>
        <taxon>Agaricineae</taxon>
        <taxon>Psathyrellaceae</taxon>
        <taxon>Coprinellus</taxon>
    </lineage>
</organism>